<dbReference type="PANTHER" id="PTHR22935:SF95">
    <property type="entry name" value="BETA-LACTAMASE-LIKE 1-RELATED"/>
    <property type="match status" value="1"/>
</dbReference>
<feature type="domain" description="Beta-lactamase-related" evidence="3">
    <location>
        <begin position="104"/>
        <end position="455"/>
    </location>
</feature>
<evidence type="ECO:0000256" key="2">
    <source>
        <dbReference type="SAM" id="Phobius"/>
    </source>
</evidence>
<accession>A0A9P5TKZ8</accession>
<keyword evidence="2" id="KW-1133">Transmembrane helix</keyword>
<keyword evidence="5" id="KW-1185">Reference proteome</keyword>
<evidence type="ECO:0000313" key="4">
    <source>
        <dbReference type="EMBL" id="KAF8895826.1"/>
    </source>
</evidence>
<proteinExistence type="inferred from homology"/>
<dbReference type="AlphaFoldDB" id="A0A9P5TKZ8"/>
<dbReference type="EMBL" id="JADNYJ010000060">
    <property type="protein sequence ID" value="KAF8895826.1"/>
    <property type="molecule type" value="Genomic_DNA"/>
</dbReference>
<organism evidence="4 5">
    <name type="scientific">Gymnopilus junonius</name>
    <name type="common">Spectacular rustgill mushroom</name>
    <name type="synonym">Gymnopilus spectabilis subsp. junonius</name>
    <dbReference type="NCBI Taxonomy" id="109634"/>
    <lineage>
        <taxon>Eukaryota</taxon>
        <taxon>Fungi</taxon>
        <taxon>Dikarya</taxon>
        <taxon>Basidiomycota</taxon>
        <taxon>Agaricomycotina</taxon>
        <taxon>Agaricomycetes</taxon>
        <taxon>Agaricomycetidae</taxon>
        <taxon>Agaricales</taxon>
        <taxon>Agaricineae</taxon>
        <taxon>Hymenogastraceae</taxon>
        <taxon>Gymnopilus</taxon>
    </lineage>
</organism>
<dbReference type="OrthoDB" id="428260at2759"/>
<dbReference type="InterPro" id="IPR051478">
    <property type="entry name" value="Beta-lactamase-like_AB/R"/>
</dbReference>
<evidence type="ECO:0000256" key="1">
    <source>
        <dbReference type="ARBA" id="ARBA00038473"/>
    </source>
</evidence>
<reference evidence="4" key="1">
    <citation type="submission" date="2020-11" db="EMBL/GenBank/DDBJ databases">
        <authorList>
            <consortium name="DOE Joint Genome Institute"/>
            <person name="Ahrendt S."/>
            <person name="Riley R."/>
            <person name="Andreopoulos W."/>
            <person name="LaButti K."/>
            <person name="Pangilinan J."/>
            <person name="Ruiz-duenas F.J."/>
            <person name="Barrasa J.M."/>
            <person name="Sanchez-Garcia M."/>
            <person name="Camarero S."/>
            <person name="Miyauchi S."/>
            <person name="Serrano A."/>
            <person name="Linde D."/>
            <person name="Babiker R."/>
            <person name="Drula E."/>
            <person name="Ayuso-Fernandez I."/>
            <person name="Pacheco R."/>
            <person name="Padilla G."/>
            <person name="Ferreira P."/>
            <person name="Barriuso J."/>
            <person name="Kellner H."/>
            <person name="Castanera R."/>
            <person name="Alfaro M."/>
            <person name="Ramirez L."/>
            <person name="Pisabarro A.G."/>
            <person name="Kuo A."/>
            <person name="Tritt A."/>
            <person name="Lipzen A."/>
            <person name="He G."/>
            <person name="Yan M."/>
            <person name="Ng V."/>
            <person name="Cullen D."/>
            <person name="Martin F."/>
            <person name="Rosso M.-N."/>
            <person name="Henrissat B."/>
            <person name="Hibbett D."/>
            <person name="Martinez A.T."/>
            <person name="Grigoriev I.V."/>
        </authorList>
    </citation>
    <scope>NUCLEOTIDE SEQUENCE</scope>
    <source>
        <strain evidence="4">AH 44721</strain>
    </source>
</reference>
<keyword evidence="2" id="KW-0812">Transmembrane</keyword>
<dbReference type="SUPFAM" id="SSF56601">
    <property type="entry name" value="beta-lactamase/transpeptidase-like"/>
    <property type="match status" value="1"/>
</dbReference>
<feature type="transmembrane region" description="Helical" evidence="2">
    <location>
        <begin position="28"/>
        <end position="45"/>
    </location>
</feature>
<dbReference type="InterPro" id="IPR012338">
    <property type="entry name" value="Beta-lactam/transpept-like"/>
</dbReference>
<name>A0A9P5TKZ8_GYMJU</name>
<dbReference type="InterPro" id="IPR001466">
    <property type="entry name" value="Beta-lactam-related"/>
</dbReference>
<evidence type="ECO:0000313" key="5">
    <source>
        <dbReference type="Proteomes" id="UP000724874"/>
    </source>
</evidence>
<comment type="caution">
    <text evidence="4">The sequence shown here is derived from an EMBL/GenBank/DDBJ whole genome shotgun (WGS) entry which is preliminary data.</text>
</comment>
<evidence type="ECO:0000259" key="3">
    <source>
        <dbReference type="Pfam" id="PF00144"/>
    </source>
</evidence>
<dbReference type="Pfam" id="PF00144">
    <property type="entry name" value="Beta-lactamase"/>
    <property type="match status" value="1"/>
</dbReference>
<dbReference type="Gene3D" id="3.40.710.10">
    <property type="entry name" value="DD-peptidase/beta-lactamase superfamily"/>
    <property type="match status" value="1"/>
</dbReference>
<comment type="similarity">
    <text evidence="1">Belongs to the beta-lactamase family.</text>
</comment>
<protein>
    <submittedName>
        <fullName evidence="4">Beta-lactamase/transpeptidase-like protein</fullName>
    </submittedName>
</protein>
<dbReference type="PANTHER" id="PTHR22935">
    <property type="entry name" value="PENICILLIN-BINDING PROTEIN"/>
    <property type="match status" value="1"/>
</dbReference>
<dbReference type="Proteomes" id="UP000724874">
    <property type="component" value="Unassembled WGS sequence"/>
</dbReference>
<gene>
    <name evidence="4" type="ORF">CPB84DRAFT_1848170</name>
</gene>
<sequence>MGRIETDNAPQICPACNVHKRKSPVARAIRWFTCLAVLYAASIALDTPLFSHSFLNNLPASFDWSRDSFTTRGEVCKPPSPNVFATNPPRPSNDFIVKVSREIDNYISKRSSKPDIDSISIAVVTLGGSIFERGYGVLKANESDVQGPLPVGPNSIYRLASISKMFTTLETLILRERGILNWDDPVEKFLPDFSPPSESYGWSSYLDGLQSNGENPASLSDSIGRDYPPSDLEDWPHTKFPGDTASVFEREYDEIIKAVSEFPLVNAPYTYPIYSNTGFDLLGLSNVAANLLASSDPSKEPQTHKELLKRDIFDPLQLNSSFFRVPEEEELKSNIAVPSKDSKWADIPLGDVDDPAGGQYSSLRDLETLMKTFLSPTGKGGLLPAHVIREWLHPLHVWGSTSQQVGAPWEIFSIAGSTVYTKGGNLPGYHSVFAIVPEYSVGIIILVTGTYSDTDTLLKEVGQRLLPALEKLHQVELRRRYVGTWTNGNDVAEIGLVRGVLYLKKLIIGKVDVLKAVEDMNYGLVEKNGSPVALWATGRVGEFRLAFGRPALNKLPDIACFPYWLSIDNGLNSRGAPIDLLFWKNGVLTYPSGGVSFARKR</sequence>
<keyword evidence="2" id="KW-0472">Membrane</keyword>